<dbReference type="GO" id="GO:0031902">
    <property type="term" value="C:late endosome membrane"/>
    <property type="evidence" value="ECO:0007669"/>
    <property type="project" value="TreeGrafter"/>
</dbReference>
<gene>
    <name evidence="9" type="ORF">IV203_001505</name>
</gene>
<evidence type="ECO:0000256" key="7">
    <source>
        <dbReference type="ARBA" id="ARBA00023136"/>
    </source>
</evidence>
<dbReference type="GO" id="GO:0031201">
    <property type="term" value="C:SNARE complex"/>
    <property type="evidence" value="ECO:0007669"/>
    <property type="project" value="TreeGrafter"/>
</dbReference>
<evidence type="ECO:0000256" key="4">
    <source>
        <dbReference type="ARBA" id="ARBA00022927"/>
    </source>
</evidence>
<evidence type="ECO:0000313" key="9">
    <source>
        <dbReference type="EMBL" id="KAG7356819.1"/>
    </source>
</evidence>
<organism evidence="9 10">
    <name type="scientific">Nitzschia inconspicua</name>
    <dbReference type="NCBI Taxonomy" id="303405"/>
    <lineage>
        <taxon>Eukaryota</taxon>
        <taxon>Sar</taxon>
        <taxon>Stramenopiles</taxon>
        <taxon>Ochrophyta</taxon>
        <taxon>Bacillariophyta</taxon>
        <taxon>Bacillariophyceae</taxon>
        <taxon>Bacillariophycidae</taxon>
        <taxon>Bacillariales</taxon>
        <taxon>Bacillariaceae</taxon>
        <taxon>Nitzschia</taxon>
    </lineage>
</organism>
<feature type="transmembrane region" description="Helical" evidence="8">
    <location>
        <begin position="190"/>
        <end position="208"/>
    </location>
</feature>
<keyword evidence="6" id="KW-0333">Golgi apparatus</keyword>
<keyword evidence="10" id="KW-1185">Reference proteome</keyword>
<dbReference type="GO" id="GO:0005794">
    <property type="term" value="C:Golgi apparatus"/>
    <property type="evidence" value="ECO:0007669"/>
    <property type="project" value="TreeGrafter"/>
</dbReference>
<keyword evidence="3 8" id="KW-0812">Transmembrane</keyword>
<evidence type="ECO:0000256" key="6">
    <source>
        <dbReference type="ARBA" id="ARBA00023034"/>
    </source>
</evidence>
<evidence type="ECO:0000313" key="10">
    <source>
        <dbReference type="Proteomes" id="UP000693970"/>
    </source>
</evidence>
<dbReference type="GO" id="GO:0015031">
    <property type="term" value="P:protein transport"/>
    <property type="evidence" value="ECO:0007669"/>
    <property type="project" value="UniProtKB-KW"/>
</dbReference>
<dbReference type="GO" id="GO:0005789">
    <property type="term" value="C:endoplasmic reticulum membrane"/>
    <property type="evidence" value="ECO:0007669"/>
    <property type="project" value="TreeGrafter"/>
</dbReference>
<dbReference type="InterPro" id="IPR027027">
    <property type="entry name" value="GOSR2/Membrin/Bos1"/>
</dbReference>
<sequence>MTSIVELFPKCRKLAYDSRQQLAQVQSGILHASELFLLLDELSRQLDMMSEMVLRETPAQREVWKRKIKAVQEEANDIRRQGELYDRMVNTNVRHQKERDELLTRRRQHKEIHGGEERDLTNLADEATSWQQSQYMVNDLISSGEASYNALRSQRQQMRGVSKFLGQIDDRLGISNSTMRIIERRDVTDAYFVLGGCVITCIVIYFVWF</sequence>
<dbReference type="Proteomes" id="UP000693970">
    <property type="component" value="Unassembled WGS sequence"/>
</dbReference>
<dbReference type="PANTHER" id="PTHR21230">
    <property type="entry name" value="VESICLE TRANSPORT V-SNARE PROTEIN VTI1-RELATED"/>
    <property type="match status" value="1"/>
</dbReference>
<proteinExistence type="predicted"/>
<keyword evidence="2" id="KW-0813">Transport</keyword>
<dbReference type="GO" id="GO:0000149">
    <property type="term" value="F:SNARE binding"/>
    <property type="evidence" value="ECO:0007669"/>
    <property type="project" value="TreeGrafter"/>
</dbReference>
<evidence type="ECO:0000256" key="5">
    <source>
        <dbReference type="ARBA" id="ARBA00022989"/>
    </source>
</evidence>
<keyword evidence="4" id="KW-0653">Protein transport</keyword>
<dbReference type="GO" id="GO:0005484">
    <property type="term" value="F:SNAP receptor activity"/>
    <property type="evidence" value="ECO:0007669"/>
    <property type="project" value="TreeGrafter"/>
</dbReference>
<dbReference type="EMBL" id="JAGRRH010000015">
    <property type="protein sequence ID" value="KAG7356819.1"/>
    <property type="molecule type" value="Genomic_DNA"/>
</dbReference>
<dbReference type="Pfam" id="PF12352">
    <property type="entry name" value="V-SNARE_C"/>
    <property type="match status" value="1"/>
</dbReference>
<evidence type="ECO:0000256" key="3">
    <source>
        <dbReference type="ARBA" id="ARBA00022692"/>
    </source>
</evidence>
<accession>A0A9K3PTM4</accession>
<keyword evidence="7 8" id="KW-0472">Membrane</keyword>
<protein>
    <submittedName>
        <fullName evidence="9">SNARE domain anchored protein</fullName>
    </submittedName>
</protein>
<keyword evidence="5 8" id="KW-1133">Transmembrane helix</keyword>
<dbReference type="OrthoDB" id="158360at2759"/>
<evidence type="ECO:0000256" key="8">
    <source>
        <dbReference type="SAM" id="Phobius"/>
    </source>
</evidence>
<evidence type="ECO:0000256" key="1">
    <source>
        <dbReference type="ARBA" id="ARBA00004409"/>
    </source>
</evidence>
<dbReference type="PANTHER" id="PTHR21230:SF1">
    <property type="entry name" value="GOLGI SNAP RECEPTOR COMPLEX MEMBER 2"/>
    <property type="match status" value="1"/>
</dbReference>
<dbReference type="GO" id="GO:0006906">
    <property type="term" value="P:vesicle fusion"/>
    <property type="evidence" value="ECO:0007669"/>
    <property type="project" value="TreeGrafter"/>
</dbReference>
<name>A0A9K3PTM4_9STRA</name>
<dbReference type="AlphaFoldDB" id="A0A9K3PTM4"/>
<comment type="subcellular location">
    <subcellularLocation>
        <location evidence="1">Golgi apparatus membrane</location>
        <topology evidence="1">Single-pass type IV membrane protein</topology>
    </subcellularLocation>
</comment>
<reference evidence="9" key="1">
    <citation type="journal article" date="2021" name="Sci. Rep.">
        <title>Diploid genomic architecture of Nitzschia inconspicua, an elite biomass production diatom.</title>
        <authorList>
            <person name="Oliver A."/>
            <person name="Podell S."/>
            <person name="Pinowska A."/>
            <person name="Traller J.C."/>
            <person name="Smith S.R."/>
            <person name="McClure R."/>
            <person name="Beliaev A."/>
            <person name="Bohutskyi P."/>
            <person name="Hill E.A."/>
            <person name="Rabines A."/>
            <person name="Zheng H."/>
            <person name="Allen L.Z."/>
            <person name="Kuo A."/>
            <person name="Grigoriev I.V."/>
            <person name="Allen A.E."/>
            <person name="Hazlebeck D."/>
            <person name="Allen E.E."/>
        </authorList>
    </citation>
    <scope>NUCLEOTIDE SEQUENCE</scope>
    <source>
        <strain evidence="9">Hildebrandi</strain>
    </source>
</reference>
<dbReference type="PIRSF" id="PIRSF028865">
    <property type="entry name" value="Membrin-2"/>
    <property type="match status" value="1"/>
</dbReference>
<reference evidence="9" key="2">
    <citation type="submission" date="2021-04" db="EMBL/GenBank/DDBJ databases">
        <authorList>
            <person name="Podell S."/>
        </authorList>
    </citation>
    <scope>NUCLEOTIDE SEQUENCE</scope>
    <source>
        <strain evidence="9">Hildebrandi</strain>
    </source>
</reference>
<comment type="caution">
    <text evidence="9">The sequence shown here is derived from an EMBL/GenBank/DDBJ whole genome shotgun (WGS) entry which is preliminary data.</text>
</comment>
<dbReference type="GO" id="GO:0012507">
    <property type="term" value="C:ER to Golgi transport vesicle membrane"/>
    <property type="evidence" value="ECO:0007669"/>
    <property type="project" value="TreeGrafter"/>
</dbReference>
<evidence type="ECO:0000256" key="2">
    <source>
        <dbReference type="ARBA" id="ARBA00022448"/>
    </source>
</evidence>